<keyword evidence="2" id="KW-1185">Reference proteome</keyword>
<dbReference type="NCBIfam" id="NF007788">
    <property type="entry name" value="PRK10481.1"/>
    <property type="match status" value="1"/>
</dbReference>
<dbReference type="Gene3D" id="3.40.50.1860">
    <property type="match status" value="1"/>
</dbReference>
<name>A0A8D5A2K5_9FIRM</name>
<dbReference type="RefSeq" id="WP_197710314.1">
    <property type="nucleotide sequence ID" value="NZ_AP019697.1"/>
</dbReference>
<dbReference type="EMBL" id="AP019697">
    <property type="protein sequence ID" value="BBK25733.1"/>
    <property type="molecule type" value="Genomic_DNA"/>
</dbReference>
<evidence type="ECO:0000313" key="2">
    <source>
        <dbReference type="Proteomes" id="UP000320585"/>
    </source>
</evidence>
<protein>
    <recommendedName>
        <fullName evidence="3">AroM protein</fullName>
    </recommendedName>
</protein>
<dbReference type="InterPro" id="IPR001920">
    <property type="entry name" value="Asp/Glu_race"/>
</dbReference>
<dbReference type="GeneID" id="92716888"/>
<sequence length="227" mass="25146">MKKIGAITVGQAPRVDVTPDIEPLLRGITLVQRGALDGMTKEELKAIEPEEGDYVLVSRLKDGTSVKMAEKHILPRIQKIITELNEEGMEAILMLCTGQFPHFESKVPLFYPQVLLQYFAEAVIGEKTLGVLTPDESQFPQSIQRWKENGVKNVLVEAVSPYTEADKVPEAAKRLKDKGADMIVLDCIGYSEAMKQALHEAVDIPAILGRTVAARFIAELYNEGKEL</sequence>
<organism evidence="1 2">
    <name type="scientific">Dialister hominis</name>
    <dbReference type="NCBI Taxonomy" id="2582419"/>
    <lineage>
        <taxon>Bacteria</taxon>
        <taxon>Bacillati</taxon>
        <taxon>Bacillota</taxon>
        <taxon>Negativicutes</taxon>
        <taxon>Veillonellales</taxon>
        <taxon>Veillonellaceae</taxon>
        <taxon>Dialister</taxon>
    </lineage>
</organism>
<dbReference type="AlphaFoldDB" id="A0A8D5A2K5"/>
<gene>
    <name evidence="1" type="ORF">Dia5BBH33_16680</name>
</gene>
<proteinExistence type="predicted"/>
<accession>A0A8D5A2K5</accession>
<dbReference type="Proteomes" id="UP000320585">
    <property type="component" value="Chromosome"/>
</dbReference>
<evidence type="ECO:0000313" key="1">
    <source>
        <dbReference type="EMBL" id="BBK25733.1"/>
    </source>
</evidence>
<evidence type="ECO:0008006" key="3">
    <source>
        <dbReference type="Google" id="ProtNLM"/>
    </source>
</evidence>
<dbReference type="Pfam" id="PF07302">
    <property type="entry name" value="AroM"/>
    <property type="match status" value="1"/>
</dbReference>
<dbReference type="GO" id="GO:0016855">
    <property type="term" value="F:racemase and epimerase activity, acting on amino acids and derivatives"/>
    <property type="evidence" value="ECO:0007669"/>
    <property type="project" value="InterPro"/>
</dbReference>
<reference evidence="2" key="1">
    <citation type="submission" date="2019-05" db="EMBL/GenBank/DDBJ databases">
        <title>Complete genome sequencing of Dialister sp. strain 5BBH33.</title>
        <authorList>
            <person name="Sakamoto M."/>
            <person name="Murakami T."/>
            <person name="Mori H."/>
        </authorList>
    </citation>
    <scope>NUCLEOTIDE SEQUENCE [LARGE SCALE GENOMIC DNA]</scope>
    <source>
        <strain evidence="2">5BBH33</strain>
    </source>
</reference>
<dbReference type="KEGG" id="dho:Dia5BBH33_16680"/>
<dbReference type="InterPro" id="IPR010843">
    <property type="entry name" value="Uncharacterised_AroM"/>
</dbReference>